<dbReference type="EMBL" id="CP006696">
    <property type="protein sequence ID" value="AIC11054.1"/>
    <property type="molecule type" value="Genomic_DNA"/>
</dbReference>
<dbReference type="AlphaFoldDB" id="A0A060H2R8"/>
<organism evidence="1 2">
    <name type="scientific">Xylella fastidiosa subsp. sandyi Ann-1</name>
    <dbReference type="NCBI Taxonomy" id="155920"/>
    <lineage>
        <taxon>Bacteria</taxon>
        <taxon>Pseudomonadati</taxon>
        <taxon>Pseudomonadota</taxon>
        <taxon>Gammaproteobacteria</taxon>
        <taxon>Lysobacterales</taxon>
        <taxon>Lysobacteraceae</taxon>
        <taxon>Xylella</taxon>
    </lineage>
</organism>
<reference evidence="1 2" key="1">
    <citation type="submission" date="2013-08" db="EMBL/GenBank/DDBJ databases">
        <authorList>
            <person name="Stouthamer R."/>
            <person name="Nunney L."/>
        </authorList>
    </citation>
    <scope>NUCLEOTIDE SEQUENCE [LARGE SCALE GENOMIC DNA]</scope>
    <source>
        <strain evidence="2">ann-1</strain>
    </source>
</reference>
<gene>
    <name evidence="1" type="ORF">D934_03715</name>
</gene>
<dbReference type="Proteomes" id="UP000027215">
    <property type="component" value="Chromosome"/>
</dbReference>
<evidence type="ECO:0000313" key="1">
    <source>
        <dbReference type="EMBL" id="AIC11054.1"/>
    </source>
</evidence>
<protein>
    <submittedName>
        <fullName evidence="1">Uncharacterized protein</fullName>
    </submittedName>
</protein>
<evidence type="ECO:0000313" key="2">
    <source>
        <dbReference type="Proteomes" id="UP000027215"/>
    </source>
</evidence>
<sequence length="39" mass="4337">MFLFEHEHIGNSAMSLAIGASFLVIDQPGFIEQAMRCKP</sequence>
<dbReference type="KEGG" id="xfs:D934_03715"/>
<proteinExistence type="predicted"/>
<dbReference type="PATRIC" id="fig|155920.8.peg.887"/>
<accession>A0A060H2R8</accession>
<name>A0A060H2R8_XYLFS</name>
<dbReference type="HOGENOM" id="CLU_3319557_0_0_6"/>